<keyword evidence="3" id="KW-1185">Reference proteome</keyword>
<protein>
    <submittedName>
        <fullName evidence="2">GNAT family N-acetyltransferase</fullName>
    </submittedName>
</protein>
<organism evidence="2 3">
    <name type="scientific">Lacrimispora xylanolytica</name>
    <dbReference type="NCBI Taxonomy" id="29375"/>
    <lineage>
        <taxon>Bacteria</taxon>
        <taxon>Bacillati</taxon>
        <taxon>Bacillota</taxon>
        <taxon>Clostridia</taxon>
        <taxon>Lachnospirales</taxon>
        <taxon>Lachnospiraceae</taxon>
        <taxon>Lacrimispora</taxon>
    </lineage>
</organism>
<feature type="domain" description="N-acetyltransferase" evidence="1">
    <location>
        <begin position="4"/>
        <end position="139"/>
    </location>
</feature>
<dbReference type="Proteomes" id="UP001163115">
    <property type="component" value="Chromosome"/>
</dbReference>
<proteinExistence type="predicted"/>
<gene>
    <name evidence="2" type="ORF">OW255_06480</name>
</gene>
<dbReference type="RefSeq" id="WP_268116063.1">
    <property type="nucleotide sequence ID" value="NZ_CP113524.1"/>
</dbReference>
<dbReference type="Gene3D" id="3.40.630.30">
    <property type="match status" value="1"/>
</dbReference>
<dbReference type="InterPro" id="IPR000182">
    <property type="entry name" value="GNAT_dom"/>
</dbReference>
<dbReference type="SUPFAM" id="SSF55729">
    <property type="entry name" value="Acyl-CoA N-acyltransferases (Nat)"/>
    <property type="match status" value="1"/>
</dbReference>
<evidence type="ECO:0000259" key="1">
    <source>
        <dbReference type="PROSITE" id="PS51186"/>
    </source>
</evidence>
<sequence length="141" mass="15732">MNFINISGNLHDKRILDIISLSQYMPTEEKMNSLAHKYETDADIFAFACNVNGIPCGVIILKHLINDEYEIMSIATNPSVRSKGVASKLIAFASKNLNCSIIKAETDDGSIGFYRKCGFQIVSLGEKYPDTVRYLCTFKLP</sequence>
<dbReference type="InterPro" id="IPR016181">
    <property type="entry name" value="Acyl_CoA_acyltransferase"/>
</dbReference>
<name>A0ABY7AHY8_9FIRM</name>
<dbReference type="EMBL" id="CP113524">
    <property type="protein sequence ID" value="WAJ25152.1"/>
    <property type="molecule type" value="Genomic_DNA"/>
</dbReference>
<reference evidence="2" key="1">
    <citation type="submission" date="2022-11" db="EMBL/GenBank/DDBJ databases">
        <title>Lacrimispora xylanolytica sy1, complete genome.</title>
        <authorList>
            <person name="Choi S."/>
        </authorList>
    </citation>
    <scope>NUCLEOTIDE SEQUENCE</scope>
    <source>
        <strain evidence="2">Sy1</strain>
    </source>
</reference>
<dbReference type="Pfam" id="PF00583">
    <property type="entry name" value="Acetyltransf_1"/>
    <property type="match status" value="1"/>
</dbReference>
<evidence type="ECO:0000313" key="2">
    <source>
        <dbReference type="EMBL" id="WAJ25152.1"/>
    </source>
</evidence>
<accession>A0ABY7AHY8</accession>
<evidence type="ECO:0000313" key="3">
    <source>
        <dbReference type="Proteomes" id="UP001163115"/>
    </source>
</evidence>
<dbReference type="PROSITE" id="PS51186">
    <property type="entry name" value="GNAT"/>
    <property type="match status" value="1"/>
</dbReference>
<dbReference type="CDD" id="cd04301">
    <property type="entry name" value="NAT_SF"/>
    <property type="match status" value="1"/>
</dbReference>